<evidence type="ECO:0000259" key="3">
    <source>
        <dbReference type="Pfam" id="PF01551"/>
    </source>
</evidence>
<dbReference type="SUPFAM" id="SSF51261">
    <property type="entry name" value="Duplicated hybrid motif"/>
    <property type="match status" value="1"/>
</dbReference>
<dbReference type="GO" id="GO:0004222">
    <property type="term" value="F:metalloendopeptidase activity"/>
    <property type="evidence" value="ECO:0007669"/>
    <property type="project" value="TreeGrafter"/>
</dbReference>
<keyword evidence="2" id="KW-0812">Transmembrane</keyword>
<dbReference type="Pfam" id="PF01551">
    <property type="entry name" value="Peptidase_M23"/>
    <property type="match status" value="1"/>
</dbReference>
<dbReference type="CDD" id="cd12797">
    <property type="entry name" value="M23_peptidase"/>
    <property type="match status" value="1"/>
</dbReference>
<evidence type="ECO:0000256" key="1">
    <source>
        <dbReference type="SAM" id="MobiDB-lite"/>
    </source>
</evidence>
<dbReference type="PANTHER" id="PTHR21666:SF274">
    <property type="entry name" value="STAGE IV SPORULATION PROTEIN FA"/>
    <property type="match status" value="1"/>
</dbReference>
<dbReference type="Proteomes" id="UP000481043">
    <property type="component" value="Unassembled WGS sequence"/>
</dbReference>
<evidence type="ECO:0000313" key="4">
    <source>
        <dbReference type="EMBL" id="NEY71790.1"/>
    </source>
</evidence>
<keyword evidence="2" id="KW-0472">Membrane</keyword>
<keyword evidence="2" id="KW-1133">Transmembrane helix</keyword>
<reference evidence="4 5" key="1">
    <citation type="submission" date="2020-02" db="EMBL/GenBank/DDBJ databases">
        <title>Bacillus aquiflavi sp. nov., isolated from yellow water of strong flavor Chinese baijiu in Yibin region of China.</title>
        <authorList>
            <person name="Xie J."/>
        </authorList>
    </citation>
    <scope>NUCLEOTIDE SEQUENCE [LARGE SCALE GENOMIC DNA]</scope>
    <source>
        <strain evidence="4 5">SA4</strain>
    </source>
</reference>
<protein>
    <submittedName>
        <fullName evidence="4">M23 family metallopeptidase</fullName>
    </submittedName>
</protein>
<evidence type="ECO:0000313" key="5">
    <source>
        <dbReference type="Proteomes" id="UP000481043"/>
    </source>
</evidence>
<dbReference type="InterPro" id="IPR011055">
    <property type="entry name" value="Dup_hybrid_motif"/>
</dbReference>
<feature type="region of interest" description="Disordered" evidence="1">
    <location>
        <begin position="1"/>
        <end position="32"/>
    </location>
</feature>
<dbReference type="InterPro" id="IPR016047">
    <property type="entry name" value="M23ase_b-sheet_dom"/>
</dbReference>
<organism evidence="4 5">
    <name type="scientific">Bacillus mesophilus</name>
    <dbReference type="NCBI Taxonomy" id="1808955"/>
    <lineage>
        <taxon>Bacteria</taxon>
        <taxon>Bacillati</taxon>
        <taxon>Bacillota</taxon>
        <taxon>Bacilli</taxon>
        <taxon>Bacillales</taxon>
        <taxon>Bacillaceae</taxon>
        <taxon>Bacillus</taxon>
    </lineage>
</organism>
<sequence>MSNRADDIRKRIAKRKRERQQTSYDQSPRKKNVQPNYFVRDEERYGVAPFDSYEGGGANQHPLFNKEWFMFKVLGAACLLLLVAIMFKDGSARFENAREFVSKAMESEFQFAAVTEWYEDQFGRPLALLPTTVEKETPSDRAPNYALPVLSTKILENFEKNGQGIMVETGNNSQAEAIYEGTVEYIGTKAEIGGITVVIQHSDGTESWYGNLEATDVLLYDYIEKGTKIGTVTDNSDGVNGMFYFAIKKGDSFIDPIQVINFE</sequence>
<dbReference type="RefSeq" id="WP_163179216.1">
    <property type="nucleotide sequence ID" value="NZ_JAAIWM010000002.1"/>
</dbReference>
<gene>
    <name evidence="4" type="ORF">G4D63_08525</name>
</gene>
<dbReference type="InterPro" id="IPR050570">
    <property type="entry name" value="Cell_wall_metabolism_enzyme"/>
</dbReference>
<proteinExistence type="predicted"/>
<name>A0A6M0Q8F4_9BACI</name>
<keyword evidence="5" id="KW-1185">Reference proteome</keyword>
<evidence type="ECO:0000256" key="2">
    <source>
        <dbReference type="SAM" id="Phobius"/>
    </source>
</evidence>
<dbReference type="PANTHER" id="PTHR21666">
    <property type="entry name" value="PEPTIDASE-RELATED"/>
    <property type="match status" value="1"/>
</dbReference>
<comment type="caution">
    <text evidence="4">The sequence shown here is derived from an EMBL/GenBank/DDBJ whole genome shotgun (WGS) entry which is preliminary data.</text>
</comment>
<dbReference type="Gene3D" id="2.70.70.10">
    <property type="entry name" value="Glucose Permease (Domain IIA)"/>
    <property type="match status" value="1"/>
</dbReference>
<feature type="transmembrane region" description="Helical" evidence="2">
    <location>
        <begin position="68"/>
        <end position="87"/>
    </location>
</feature>
<dbReference type="AlphaFoldDB" id="A0A6M0Q8F4"/>
<feature type="compositionally biased region" description="Basic and acidic residues" evidence="1">
    <location>
        <begin position="1"/>
        <end position="10"/>
    </location>
</feature>
<feature type="domain" description="M23ase beta-sheet core" evidence="3">
    <location>
        <begin position="163"/>
        <end position="256"/>
    </location>
</feature>
<accession>A0A6M0Q8F4</accession>
<dbReference type="EMBL" id="JAAIWM010000002">
    <property type="protein sequence ID" value="NEY71790.1"/>
    <property type="molecule type" value="Genomic_DNA"/>
</dbReference>